<dbReference type="RefSeq" id="WP_259673653.1">
    <property type="nucleotide sequence ID" value="NZ_PVTV01000018.1"/>
</dbReference>
<gene>
    <name evidence="2" type="ORF">BCM14_2971</name>
</gene>
<accession>A0A2T0XBN7</accession>
<dbReference type="Gene3D" id="2.30.110.10">
    <property type="entry name" value="Electron Transport, Fmn-binding Protein, Chain A"/>
    <property type="match status" value="1"/>
</dbReference>
<dbReference type="AlphaFoldDB" id="A0A2T0XBN7"/>
<reference evidence="2 3" key="1">
    <citation type="submission" date="2018-03" db="EMBL/GenBank/DDBJ databases">
        <title>Genomic Encyclopedia of Type Strains, Phase III (KMG-III): the genomes of soil and plant-associated and newly described type strains.</title>
        <authorList>
            <person name="Whitman W."/>
        </authorList>
    </citation>
    <scope>NUCLEOTIDE SEQUENCE [LARGE SCALE GENOMIC DNA]</scope>
    <source>
        <strain evidence="2 3">MWH-P2sevCIIIb</strain>
    </source>
</reference>
<organism evidence="2 3">
    <name type="scientific">Jezberella montanilacus</name>
    <dbReference type="NCBI Taxonomy" id="323426"/>
    <lineage>
        <taxon>Bacteria</taxon>
        <taxon>Pseudomonadati</taxon>
        <taxon>Pseudomonadota</taxon>
        <taxon>Betaproteobacteria</taxon>
        <taxon>Burkholderiales</taxon>
        <taxon>Alcaligenaceae</taxon>
        <taxon>Jezberella</taxon>
    </lineage>
</organism>
<feature type="domain" description="General stress protein FMN-binding split barrel" evidence="1">
    <location>
        <begin position="6"/>
        <end position="45"/>
    </location>
</feature>
<dbReference type="InterPro" id="IPR038725">
    <property type="entry name" value="YdaG_split_barrel_FMN-bd"/>
</dbReference>
<comment type="caution">
    <text evidence="2">The sequence shown here is derived from an EMBL/GenBank/DDBJ whole genome shotgun (WGS) entry which is preliminary data.</text>
</comment>
<protein>
    <submittedName>
        <fullName evidence="2">Pyridoxamine 5'-phosphate oxidase like protein</fullName>
    </submittedName>
</protein>
<sequence length="46" mass="5163">MNTNNSKKNLYDVVNDFDVAMLVTHTANTIHARPMAIAQIDDDMNV</sequence>
<dbReference type="Pfam" id="PF16242">
    <property type="entry name" value="Pyrid_ox_like"/>
    <property type="match status" value="1"/>
</dbReference>
<dbReference type="EMBL" id="PVTV01000018">
    <property type="protein sequence ID" value="PRY96348.1"/>
    <property type="molecule type" value="Genomic_DNA"/>
</dbReference>
<evidence type="ECO:0000259" key="1">
    <source>
        <dbReference type="Pfam" id="PF16242"/>
    </source>
</evidence>
<evidence type="ECO:0000313" key="3">
    <source>
        <dbReference type="Proteomes" id="UP000238308"/>
    </source>
</evidence>
<keyword evidence="3" id="KW-1185">Reference proteome</keyword>
<evidence type="ECO:0000313" key="2">
    <source>
        <dbReference type="EMBL" id="PRY96348.1"/>
    </source>
</evidence>
<dbReference type="Proteomes" id="UP000238308">
    <property type="component" value="Unassembled WGS sequence"/>
</dbReference>
<dbReference type="InterPro" id="IPR012349">
    <property type="entry name" value="Split_barrel_FMN-bd"/>
</dbReference>
<name>A0A2T0XBN7_9BURK</name>
<proteinExistence type="predicted"/>